<evidence type="ECO:0000256" key="1">
    <source>
        <dbReference type="SAM" id="MobiDB-lite"/>
    </source>
</evidence>
<evidence type="ECO:0000313" key="3">
    <source>
        <dbReference type="EMBL" id="CAF0863364.1"/>
    </source>
</evidence>
<dbReference type="EMBL" id="CAJNOR010000274">
    <property type="protein sequence ID" value="CAF0863364.1"/>
    <property type="molecule type" value="Genomic_DNA"/>
</dbReference>
<dbReference type="EMBL" id="CAJNOJ010000085">
    <property type="protein sequence ID" value="CAF1068999.1"/>
    <property type="molecule type" value="Genomic_DNA"/>
</dbReference>
<dbReference type="InterPro" id="IPR014756">
    <property type="entry name" value="Ig_E-set"/>
</dbReference>
<dbReference type="OrthoDB" id="9997963at2759"/>
<sequence>MGNTTNTDSRRLSSSSPSPQSSSSSSLSRSSIHRQDSATKEIHISTNHVDGFHYTGELLSGTVRIPRSFLHRHLNSIKHRTPAEALHKRSLRSAIMIELVGDATYSAEIDTAADSDGHVEHKVNLCRERCIVTINQNRIASETLVHSSSSPDSISTPTNAPPIIHGTFQIQIPDDLPPSLANEHSPSVVYSLELSISSSRSRYQIPIVLSSKGSIPHPMTGIELHNSVVNRNDIHLRASVAKIFYRPGEQIPVRINYSNPQQRSVRSITVRLLQIYRIHHDHKRLQIDGKEWTFDTSTMLPQREWIGEASLQLFDRQLQASYPTHYVGTTQTIECALDYSILVELIERKGDDIQLILSPIQITYQV</sequence>
<gene>
    <name evidence="4" type="ORF">EDS130_LOCUS18334</name>
    <name evidence="3" type="ORF">XAT740_LOCUS6108</name>
</gene>
<evidence type="ECO:0000313" key="4">
    <source>
        <dbReference type="EMBL" id="CAF1068999.1"/>
    </source>
</evidence>
<dbReference type="Gene3D" id="2.60.40.640">
    <property type="match status" value="1"/>
</dbReference>
<dbReference type="Proteomes" id="UP000663828">
    <property type="component" value="Unassembled WGS sequence"/>
</dbReference>
<comment type="caution">
    <text evidence="4">The sequence shown here is derived from an EMBL/GenBank/DDBJ whole genome shotgun (WGS) entry which is preliminary data.</text>
</comment>
<dbReference type="InterPro" id="IPR014752">
    <property type="entry name" value="Arrestin-like_C"/>
</dbReference>
<evidence type="ECO:0000313" key="6">
    <source>
        <dbReference type="Proteomes" id="UP000663852"/>
    </source>
</evidence>
<dbReference type="AlphaFoldDB" id="A0A814LVP1"/>
<evidence type="ECO:0000313" key="5">
    <source>
        <dbReference type="Proteomes" id="UP000663828"/>
    </source>
</evidence>
<keyword evidence="5" id="KW-1185">Reference proteome</keyword>
<dbReference type="SUPFAM" id="SSF81296">
    <property type="entry name" value="E set domains"/>
    <property type="match status" value="1"/>
</dbReference>
<dbReference type="InterPro" id="IPR011022">
    <property type="entry name" value="Arrestin_C-like"/>
</dbReference>
<proteinExistence type="predicted"/>
<organism evidence="4 6">
    <name type="scientific">Adineta ricciae</name>
    <name type="common">Rotifer</name>
    <dbReference type="NCBI Taxonomy" id="249248"/>
    <lineage>
        <taxon>Eukaryota</taxon>
        <taxon>Metazoa</taxon>
        <taxon>Spiralia</taxon>
        <taxon>Gnathifera</taxon>
        <taxon>Rotifera</taxon>
        <taxon>Eurotatoria</taxon>
        <taxon>Bdelloidea</taxon>
        <taxon>Adinetida</taxon>
        <taxon>Adinetidae</taxon>
        <taxon>Adineta</taxon>
    </lineage>
</organism>
<reference evidence="4" key="1">
    <citation type="submission" date="2021-02" db="EMBL/GenBank/DDBJ databases">
        <authorList>
            <person name="Nowell W R."/>
        </authorList>
    </citation>
    <scope>NUCLEOTIDE SEQUENCE</scope>
</reference>
<feature type="compositionally biased region" description="Low complexity" evidence="1">
    <location>
        <begin position="12"/>
        <end position="30"/>
    </location>
</feature>
<feature type="region of interest" description="Disordered" evidence="1">
    <location>
        <begin position="1"/>
        <end position="37"/>
    </location>
</feature>
<dbReference type="Pfam" id="PF02752">
    <property type="entry name" value="Arrestin_C"/>
    <property type="match status" value="1"/>
</dbReference>
<accession>A0A814LVP1</accession>
<name>A0A814LVP1_ADIRI</name>
<dbReference type="Proteomes" id="UP000663852">
    <property type="component" value="Unassembled WGS sequence"/>
</dbReference>
<protein>
    <recommendedName>
        <fullName evidence="2">Arrestin C-terminal-like domain-containing protein</fullName>
    </recommendedName>
</protein>
<feature type="domain" description="Arrestin C-terminal-like" evidence="2">
    <location>
        <begin position="232"/>
        <end position="284"/>
    </location>
</feature>
<evidence type="ECO:0000259" key="2">
    <source>
        <dbReference type="Pfam" id="PF02752"/>
    </source>
</evidence>